<dbReference type="Pfam" id="PF20441">
    <property type="entry name" value="TerL_nuclease"/>
    <property type="match status" value="1"/>
</dbReference>
<dbReference type="InterPro" id="IPR005021">
    <property type="entry name" value="Terminase_largesu-like"/>
</dbReference>
<dbReference type="Gene3D" id="3.40.50.300">
    <property type="entry name" value="P-loop containing nucleotide triphosphate hydrolases"/>
    <property type="match status" value="1"/>
</dbReference>
<evidence type="ECO:0000313" key="3">
    <source>
        <dbReference type="EMBL" id="AFI44018.1"/>
    </source>
</evidence>
<dbReference type="AlphaFoldDB" id="I1VH20"/>
<reference evidence="3" key="1">
    <citation type="journal article" date="2012" name="Plasmid">
        <title>Characterization of Streptomyces plasmid-phage pFP4 and its evolutionary implications.</title>
        <authorList>
            <person name="Chen Z."/>
            <person name="Zhong L."/>
            <person name="Shen M."/>
            <person name="Fang P."/>
            <person name="Qin Z."/>
        </authorList>
    </citation>
    <scope>NUCLEOTIDE SEQUENCE</scope>
    <source>
        <strain evidence="3">FR1</strain>
        <plasmid evidence="3">pFP4</plasmid>
    </source>
</reference>
<dbReference type="RefSeq" id="WP_014696915.1">
    <property type="nucleotide sequence ID" value="NC_017833.1"/>
</dbReference>
<proteinExistence type="predicted"/>
<dbReference type="GO" id="GO:0004519">
    <property type="term" value="F:endonuclease activity"/>
    <property type="evidence" value="ECO:0007669"/>
    <property type="project" value="InterPro"/>
</dbReference>
<accession>I1VH20</accession>
<dbReference type="InterPro" id="IPR046462">
    <property type="entry name" value="TerL_nuclease"/>
</dbReference>
<feature type="domain" description="Terminase large subunit-like ATPase" evidence="1">
    <location>
        <begin position="90"/>
        <end position="264"/>
    </location>
</feature>
<geneLocation type="plasmid" evidence="3">
    <name>pFP4</name>
</geneLocation>
<dbReference type="EMBL" id="JQ606827">
    <property type="protein sequence ID" value="AFI44018.1"/>
    <property type="molecule type" value="Genomic_DNA"/>
</dbReference>
<organism evidence="3">
    <name type="scientific">Streptomyces sp. FR1</name>
    <dbReference type="NCBI Taxonomy" id="349971"/>
    <lineage>
        <taxon>Bacteria</taxon>
        <taxon>Bacillati</taxon>
        <taxon>Actinomycetota</taxon>
        <taxon>Actinomycetes</taxon>
        <taxon>Kitasatosporales</taxon>
        <taxon>Streptomycetaceae</taxon>
        <taxon>Streptomyces</taxon>
    </lineage>
</organism>
<protein>
    <submittedName>
        <fullName evidence="3">Putative phage terminase</fullName>
    </submittedName>
</protein>
<evidence type="ECO:0000259" key="2">
    <source>
        <dbReference type="Pfam" id="PF20441"/>
    </source>
</evidence>
<dbReference type="PANTHER" id="PTHR41287">
    <property type="match status" value="1"/>
</dbReference>
<dbReference type="PANTHER" id="PTHR41287:SF1">
    <property type="entry name" value="PROTEIN YMFN"/>
    <property type="match status" value="1"/>
</dbReference>
<feature type="domain" description="Terminase large subunit-like endonuclease" evidence="2">
    <location>
        <begin position="275"/>
        <end position="561"/>
    </location>
</feature>
<keyword evidence="3" id="KW-0614">Plasmid</keyword>
<dbReference type="InterPro" id="IPR027417">
    <property type="entry name" value="P-loop_NTPase"/>
</dbReference>
<evidence type="ECO:0000259" key="1">
    <source>
        <dbReference type="Pfam" id="PF03354"/>
    </source>
</evidence>
<dbReference type="InterPro" id="IPR046461">
    <property type="entry name" value="TerL_ATPase"/>
</dbReference>
<dbReference type="Pfam" id="PF03354">
    <property type="entry name" value="TerL_ATPase"/>
    <property type="match status" value="1"/>
</dbReference>
<sequence>MTVSSTEQLSLEDMAAGLPVPRAALYELGLSDDDIAVALESKPDVVAFHADRQPGAYFSVETARRAKNAIESFKHTKGRWGGTPLKLMPWQLVWVIAPVFGWLYFNEEVQRAVRVIRAAWVEVPRKNGKSTLSSGVALTLLSADREIGPEVYTAGVDREQASRIFNDAKQMAMSSRNGKRAIEPKAAVLVGRRNGGILRALSRVAEAAHGLNVHGGIVDEVHVHKSRDLIEAIETGTGAREQPLILYITTADEGTEFTIYDEKHTYTVRVSENVVEDPAHYGVIWRAGEDDDPFAEATWHKANPGLRYGAPTLKSIQDAARKAATTPSAFPGFCRLYLNKRMSMKSRWMPMPLWDANGGELSSEKRLKFQDAWGGLDLSAVSDLSAWVLVVKSRQPGIELEMIPHFWVPEERVEDLSHELQVPLKDWAEAGLLHLTEGDAIDYAAIEDQILKDSRTYRIKRVGYDRMFAGGSLQRIETNPRIGEVVPINQTYLGQSPAVKETERLLRTHALRHDGHAVLRWNAQCAEVIRDGNDNIRLVKPQRGKSTARIDGMAALVNAVDGYLRRKQTRDDAATA</sequence>
<name>I1VH20_9ACTN</name>
<gene>
    <name evidence="3" type="ORF">pFP4.19c</name>
</gene>